<name>A0ABQ9H7H1_9NEOP</name>
<keyword evidence="2" id="KW-1185">Reference proteome</keyword>
<dbReference type="Proteomes" id="UP001159363">
    <property type="component" value="Chromosome 5"/>
</dbReference>
<sequence>MERILCYPVEGHILQLTAASVTDVANKQMVNSRACIGQYSLVSRSLSSRTFLVSKQANSIRDLQAGVAHLRAAHTDISCFTTFELPSRCLFSSGRRSQRIQTKNGVQSIMCRIYCDLVSDSESSLRTRPQKRPIVDRLSLYSLPQHSEIRVHSPLLSCRADLHVVPVKATRSAKGRWLFSQPVRRATSPSCPPTISRSKPLSALQKKNYPTASRILGPGRNMATLLGAKPRQLWPARARRERGHEKHHNRFVVGWRRRLRRESRRTNTYSVGRDFAAGSRTRTRSTTDFPLRSQDVLLTLLGAAVAERLARSPPTKANWVQSPGRSPDFRKWESCRTMPLVGGSSRRSPASPAPSLRGRSIFTSITLIGLQDLVVKSLPKPLHSLATLHYCIKF</sequence>
<comment type="caution">
    <text evidence="1">The sequence shown here is derived from an EMBL/GenBank/DDBJ whole genome shotgun (WGS) entry which is preliminary data.</text>
</comment>
<gene>
    <name evidence="1" type="ORF">PR048_016680</name>
</gene>
<proteinExistence type="predicted"/>
<organism evidence="1 2">
    <name type="scientific">Dryococelus australis</name>
    <dbReference type="NCBI Taxonomy" id="614101"/>
    <lineage>
        <taxon>Eukaryota</taxon>
        <taxon>Metazoa</taxon>
        <taxon>Ecdysozoa</taxon>
        <taxon>Arthropoda</taxon>
        <taxon>Hexapoda</taxon>
        <taxon>Insecta</taxon>
        <taxon>Pterygota</taxon>
        <taxon>Neoptera</taxon>
        <taxon>Polyneoptera</taxon>
        <taxon>Phasmatodea</taxon>
        <taxon>Verophasmatodea</taxon>
        <taxon>Anareolatae</taxon>
        <taxon>Phasmatidae</taxon>
        <taxon>Eurycanthinae</taxon>
        <taxon>Dryococelus</taxon>
    </lineage>
</organism>
<protein>
    <submittedName>
        <fullName evidence="1">Uncharacterized protein</fullName>
    </submittedName>
</protein>
<dbReference type="EMBL" id="JARBHB010000006">
    <property type="protein sequence ID" value="KAJ8880214.1"/>
    <property type="molecule type" value="Genomic_DNA"/>
</dbReference>
<reference evidence="1 2" key="1">
    <citation type="submission" date="2023-02" db="EMBL/GenBank/DDBJ databases">
        <title>LHISI_Scaffold_Assembly.</title>
        <authorList>
            <person name="Stuart O.P."/>
            <person name="Cleave R."/>
            <person name="Magrath M.J.L."/>
            <person name="Mikheyev A.S."/>
        </authorList>
    </citation>
    <scope>NUCLEOTIDE SEQUENCE [LARGE SCALE GENOMIC DNA]</scope>
    <source>
        <strain evidence="1">Daus_M_001</strain>
        <tissue evidence="1">Leg muscle</tissue>
    </source>
</reference>
<accession>A0ABQ9H7H1</accession>
<evidence type="ECO:0000313" key="2">
    <source>
        <dbReference type="Proteomes" id="UP001159363"/>
    </source>
</evidence>
<evidence type="ECO:0000313" key="1">
    <source>
        <dbReference type="EMBL" id="KAJ8880214.1"/>
    </source>
</evidence>